<keyword evidence="2" id="KW-1185">Reference proteome</keyword>
<gene>
    <name evidence="1" type="ORF">KPL71_015448</name>
</gene>
<sequence length="1233" mass="136826">MEDTNNPASNVARAIAAALDWNSAPEARKAAVSYLESVKTGDIRFLASTSFLLVKKNWSSEIRLHAFKMLQHLVRLRWDELNPTERGEFANVAVDLMSEIADPCEEWALKSQTAALVAEIVRREGINLWQELFPSLATLSSKGPIQAELVSMMLRWLPEDITVHNEDLEGDRRRLLLRGLTQSLPEILPLLYSLLERHFGAALSEVGRQQLDVAKQHAATVTATLNAINAYAEWAPLPDLAKYGIIHGCGFLLSSPDFRLHACEFFKLVSPRKGPADASASEFESAMHDVFQILMKVSGEFLYRSGTSAGAIDESEFEFAEYICESMVSLGTSNLHCIAREDTILSMYLQQMLGYFQHFKIALHFQSLLFWLALMRDLMSKTKVAHSTGDGSTVNNADSGSGKVDSRKMRILSFLNDDISGAILDISFQRLVKREKAPGTQGPLELWSDDFEGKGDFSQYRSRLSYVMQVLSVYLYADLVYIFTKFLLICYLMQLELVKFVASNKPLVAGVKVSERVMAIINSLLISTMPAQDLAVMESMQSALENVVSAVFDGSNQFGGATSEVPLALSRIFEGLLHQLLSLKWTEPPLVVALGHYLDALGPFLKYYPDAVGGVISKLFELLTSLPFVFKDPSTNSARHARLQICTSFIRIAKTSDKSILPHMKDIADTMAYLQREGRLLRGEHNLLGEAFLVMASAAGIQQQQEVLAWLLEPLSQQWMQLEWQNNYLSEPLGLVRLCSDTSFMWSLFHTVTFFERALKRSGIRKANLNLQSSSAENSAVMHPMASHLSWMLPPLLKLLRAIHSIWSPSISQLLPGEIKAAMTMSDAEQFSLLGEGNPKFSKGAVAFADGSQLDTSKEGYGEPNESDIRNWLKGVRDSGYNVLGLSATIGDPFFKSLDSGSVVVALMENIQSMEFRHIRQLVHSVLIHMVKFCPLDMWEFWLEKLLNPLFIHCQQVLSSSWSSLMHEGRAKVPDIHGIVAGSDLKVEVMEEKLLRDLTREICSLLSTMASSGLNNGIPPIEQSGHFYRVDVLSLKDLDAFASNSMVGFLLKHKDLALPALQISLEAFTWTDGEAVTKVSSFCSAVVLLAIQSNNIELRQFVSKDLFSAIIRGLALESNAVISADLVGLCREIFIYMCDRDPAPRQVLLSLPCITPQDLLAFEDALTKTASPREQKQHMRSLLVLGTGNNLKALAAQKSVNVITNVSTRPRSSDNAPESRTEEGESIGLAAIS</sequence>
<dbReference type="Proteomes" id="UP000829398">
    <property type="component" value="Chromosome 5"/>
</dbReference>
<evidence type="ECO:0000313" key="2">
    <source>
        <dbReference type="Proteomes" id="UP000829398"/>
    </source>
</evidence>
<proteinExistence type="predicted"/>
<dbReference type="EMBL" id="CM039174">
    <property type="protein sequence ID" value="KAH9754450.1"/>
    <property type="molecule type" value="Genomic_DNA"/>
</dbReference>
<reference evidence="2" key="1">
    <citation type="journal article" date="2023" name="Hortic. Res.">
        <title>A chromosome-level phased genome enabling allele-level studies in sweet orange: a case study on citrus Huanglongbing tolerance.</title>
        <authorList>
            <person name="Wu B."/>
            <person name="Yu Q."/>
            <person name="Deng Z."/>
            <person name="Duan Y."/>
            <person name="Luo F."/>
            <person name="Gmitter F. Jr."/>
        </authorList>
    </citation>
    <scope>NUCLEOTIDE SEQUENCE [LARGE SCALE GENOMIC DNA]</scope>
    <source>
        <strain evidence="2">cv. Valencia</strain>
    </source>
</reference>
<organism evidence="1 2">
    <name type="scientific">Citrus sinensis</name>
    <name type="common">Sweet orange</name>
    <name type="synonym">Citrus aurantium var. sinensis</name>
    <dbReference type="NCBI Taxonomy" id="2711"/>
    <lineage>
        <taxon>Eukaryota</taxon>
        <taxon>Viridiplantae</taxon>
        <taxon>Streptophyta</taxon>
        <taxon>Embryophyta</taxon>
        <taxon>Tracheophyta</taxon>
        <taxon>Spermatophyta</taxon>
        <taxon>Magnoliopsida</taxon>
        <taxon>eudicotyledons</taxon>
        <taxon>Gunneridae</taxon>
        <taxon>Pentapetalae</taxon>
        <taxon>rosids</taxon>
        <taxon>malvids</taxon>
        <taxon>Sapindales</taxon>
        <taxon>Rutaceae</taxon>
        <taxon>Aurantioideae</taxon>
        <taxon>Citrus</taxon>
    </lineage>
</organism>
<evidence type="ECO:0000313" key="1">
    <source>
        <dbReference type="EMBL" id="KAH9754450.1"/>
    </source>
</evidence>
<accession>A0ACB8KJA6</accession>
<comment type="caution">
    <text evidence="1">The sequence shown here is derived from an EMBL/GenBank/DDBJ whole genome shotgun (WGS) entry which is preliminary data.</text>
</comment>
<name>A0ACB8KJA6_CITSI</name>
<protein>
    <submittedName>
        <fullName evidence="1">Protein HASTY 1</fullName>
    </submittedName>
</protein>